<keyword evidence="3" id="KW-1185">Reference proteome</keyword>
<dbReference type="InterPro" id="IPR029370">
    <property type="entry name" value="TMEM117"/>
</dbReference>
<dbReference type="EMBL" id="JBFDAA010000018">
    <property type="protein sequence ID" value="KAL1116138.1"/>
    <property type="molecule type" value="Genomic_DNA"/>
</dbReference>
<dbReference type="PANTHER" id="PTHR31226">
    <property type="entry name" value="TRANSMEMBRANE PROTEIN 117"/>
    <property type="match status" value="1"/>
</dbReference>
<feature type="transmembrane region" description="Helical" evidence="1">
    <location>
        <begin position="227"/>
        <end position="247"/>
    </location>
</feature>
<organism evidence="2 3">
    <name type="scientific">Ranatra chinensis</name>
    <dbReference type="NCBI Taxonomy" id="642074"/>
    <lineage>
        <taxon>Eukaryota</taxon>
        <taxon>Metazoa</taxon>
        <taxon>Ecdysozoa</taxon>
        <taxon>Arthropoda</taxon>
        <taxon>Hexapoda</taxon>
        <taxon>Insecta</taxon>
        <taxon>Pterygota</taxon>
        <taxon>Neoptera</taxon>
        <taxon>Paraneoptera</taxon>
        <taxon>Hemiptera</taxon>
        <taxon>Heteroptera</taxon>
        <taxon>Panheteroptera</taxon>
        <taxon>Nepomorpha</taxon>
        <taxon>Nepidae</taxon>
        <taxon>Ranatrinae</taxon>
        <taxon>Ranatra</taxon>
    </lineage>
</organism>
<gene>
    <name evidence="2" type="ORF">AAG570_005633</name>
</gene>
<dbReference type="AlphaFoldDB" id="A0ABD0XYC4"/>
<feature type="transmembrane region" description="Helical" evidence="1">
    <location>
        <begin position="320"/>
        <end position="337"/>
    </location>
</feature>
<evidence type="ECO:0008006" key="4">
    <source>
        <dbReference type="Google" id="ProtNLM"/>
    </source>
</evidence>
<feature type="transmembrane region" description="Helical" evidence="1">
    <location>
        <begin position="407"/>
        <end position="432"/>
    </location>
</feature>
<protein>
    <recommendedName>
        <fullName evidence="4">Transmembrane protein 117</fullName>
    </recommendedName>
</protein>
<evidence type="ECO:0000256" key="1">
    <source>
        <dbReference type="SAM" id="Phobius"/>
    </source>
</evidence>
<reference evidence="2 3" key="1">
    <citation type="submission" date="2024-07" db="EMBL/GenBank/DDBJ databases">
        <title>Chromosome-level genome assembly of the water stick insect Ranatra chinensis (Heteroptera: Nepidae).</title>
        <authorList>
            <person name="Liu X."/>
        </authorList>
    </citation>
    <scope>NUCLEOTIDE SEQUENCE [LARGE SCALE GENOMIC DNA]</scope>
    <source>
        <strain evidence="2">Cailab_2021Rc</strain>
        <tissue evidence="2">Muscle</tissue>
    </source>
</reference>
<feature type="transmembrane region" description="Helical" evidence="1">
    <location>
        <begin position="91"/>
        <end position="114"/>
    </location>
</feature>
<dbReference type="Pfam" id="PF15113">
    <property type="entry name" value="TMEM117"/>
    <property type="match status" value="1"/>
</dbReference>
<evidence type="ECO:0000313" key="2">
    <source>
        <dbReference type="EMBL" id="KAL1116138.1"/>
    </source>
</evidence>
<keyword evidence="1" id="KW-0472">Membrane</keyword>
<comment type="caution">
    <text evidence="2">The sequence shown here is derived from an EMBL/GenBank/DDBJ whole genome shotgun (WGS) entry which is preliminary data.</text>
</comment>
<keyword evidence="1" id="KW-1133">Transmembrane helix</keyword>
<feature type="transmembrane region" description="Helical" evidence="1">
    <location>
        <begin position="135"/>
        <end position="161"/>
    </location>
</feature>
<dbReference type="Proteomes" id="UP001558652">
    <property type="component" value="Unassembled WGS sequence"/>
</dbReference>
<evidence type="ECO:0000313" key="3">
    <source>
        <dbReference type="Proteomes" id="UP001558652"/>
    </source>
</evidence>
<keyword evidence="1" id="KW-0812">Transmembrane</keyword>
<proteinExistence type="predicted"/>
<name>A0ABD0XYC4_9HEMI</name>
<sequence>QRKPSSWEESVLLERRRSIAAALTTVIDTKDLRYCFQHPYLRLFTTMLVTFCNFLLFAEDPISHSQAESTVPLAGNVFSFMFTKYPQDWRWALVKVLMWIFAILCGLVIGKLFVHNIMFGRLLRLKMFRDEQGSWIAMFLTVILSVYTFSYIYNFILYIFYNNQNYFIDSSMGITNSTVMKACACGTWLGDLITWLMVTDVMLQDSLYPGWAVGLRSLWRSSNLPRILVFWCGSALATALVVTLIVSDYISWDTLNRDFVASTELSRAFLASLILVLDLVIMMQDWDFPHFTTTVHINLPGFSVSTLKWKYAEVNLTGKWFNYGVIFMVMMLDLNMWKNQIFYYPDKFGQYIGPNNKIHTVSDQNILKTGNDSLWSWEFRSKINQTSGLPYYYEDMKMNSMFLDYPLTLKCTAFIPSIVTLSLFISLVYLYGRFPHKKVSRS</sequence>
<accession>A0ABD0XYC4</accession>
<dbReference type="PANTHER" id="PTHR31226:SF1">
    <property type="entry name" value="TRANSMEMBRANE PROTEIN 117"/>
    <property type="match status" value="1"/>
</dbReference>
<feature type="non-terminal residue" evidence="2">
    <location>
        <position position="1"/>
    </location>
</feature>
<feature type="transmembrane region" description="Helical" evidence="1">
    <location>
        <begin position="268"/>
        <end position="286"/>
    </location>
</feature>